<organism evidence="3 4">
    <name type="scientific">Chilo suppressalis</name>
    <name type="common">Asiatic rice borer moth</name>
    <dbReference type="NCBI Taxonomy" id="168631"/>
    <lineage>
        <taxon>Eukaryota</taxon>
        <taxon>Metazoa</taxon>
        <taxon>Ecdysozoa</taxon>
        <taxon>Arthropoda</taxon>
        <taxon>Hexapoda</taxon>
        <taxon>Insecta</taxon>
        <taxon>Pterygota</taxon>
        <taxon>Neoptera</taxon>
        <taxon>Endopterygota</taxon>
        <taxon>Lepidoptera</taxon>
        <taxon>Glossata</taxon>
        <taxon>Ditrysia</taxon>
        <taxon>Pyraloidea</taxon>
        <taxon>Crambidae</taxon>
        <taxon>Crambinae</taxon>
        <taxon>Chilo</taxon>
    </lineage>
</organism>
<feature type="compositionally biased region" description="Basic and acidic residues" evidence="1">
    <location>
        <begin position="31"/>
        <end position="73"/>
    </location>
</feature>
<dbReference type="Proteomes" id="UP001153292">
    <property type="component" value="Chromosome 12"/>
</dbReference>
<feature type="region of interest" description="Disordered" evidence="1">
    <location>
        <begin position="246"/>
        <end position="272"/>
    </location>
</feature>
<evidence type="ECO:0000313" key="4">
    <source>
        <dbReference type="Proteomes" id="UP001153292"/>
    </source>
</evidence>
<evidence type="ECO:0000256" key="2">
    <source>
        <dbReference type="SAM" id="Phobius"/>
    </source>
</evidence>
<keyword evidence="2" id="KW-0472">Membrane</keyword>
<feature type="transmembrane region" description="Helical" evidence="2">
    <location>
        <begin position="187"/>
        <end position="210"/>
    </location>
</feature>
<sequence>MAHKVKNNHYVATHRSGVDSPSSGAYLHRGSSRDENDSHRAPSERTLSEYTTVEERTRSPSGEARHGGGEVRNGRRHPNGSPRAESGSDVYVTSGAYRPPSEISRQSRAPRSVYSYRSAVAPSVASTHRSKVSRKAGVKVDAMAAPNPFCPNVKGMCCLMLLLNLGLILVTLGFVIVLQFFEPLFVWILGIVFLIFGFITLVGSLIYCVVLCRENPYPRHPDDFYWTHHWSKTIGPSEIHYSASEKPYRQNGNGDRYNNKYNGKYSDRESAKGYSDRESKLTLAESVFIQGVLFPSDEPFMQTCSAIPARDNLQKKRASLTVVAYDV</sequence>
<accession>A0ABN8AZE7</accession>
<reference evidence="3" key="1">
    <citation type="submission" date="2021-12" db="EMBL/GenBank/DDBJ databases">
        <authorList>
            <person name="King R."/>
        </authorList>
    </citation>
    <scope>NUCLEOTIDE SEQUENCE</scope>
</reference>
<evidence type="ECO:0000256" key="1">
    <source>
        <dbReference type="SAM" id="MobiDB-lite"/>
    </source>
</evidence>
<keyword evidence="2" id="KW-1133">Transmembrane helix</keyword>
<dbReference type="PANTHER" id="PTHR41155">
    <property type="entry name" value="FI19525P1"/>
    <property type="match status" value="1"/>
</dbReference>
<protein>
    <submittedName>
        <fullName evidence="3">Uncharacterized protein</fullName>
    </submittedName>
</protein>
<feature type="region of interest" description="Disordered" evidence="1">
    <location>
        <begin position="1"/>
        <end position="109"/>
    </location>
</feature>
<name>A0ABN8AZE7_CHISP</name>
<keyword evidence="2" id="KW-0812">Transmembrane</keyword>
<proteinExistence type="predicted"/>
<keyword evidence="4" id="KW-1185">Reference proteome</keyword>
<feature type="transmembrane region" description="Helical" evidence="2">
    <location>
        <begin position="161"/>
        <end position="181"/>
    </location>
</feature>
<dbReference type="EMBL" id="OU963905">
    <property type="protein sequence ID" value="CAH0398880.1"/>
    <property type="molecule type" value="Genomic_DNA"/>
</dbReference>
<dbReference type="PANTHER" id="PTHR41155:SF1">
    <property type="entry name" value="FI19525P1"/>
    <property type="match status" value="1"/>
</dbReference>
<evidence type="ECO:0000313" key="3">
    <source>
        <dbReference type="EMBL" id="CAH0398880.1"/>
    </source>
</evidence>
<gene>
    <name evidence="3" type="ORF">CHILSU_LOCUS2006</name>
</gene>